<gene>
    <name evidence="1" type="ORF">IPP15_00865</name>
</gene>
<reference evidence="1 2" key="1">
    <citation type="submission" date="2020-10" db="EMBL/GenBank/DDBJ databases">
        <title>Connecting structure to function with the recovery of over 1000 high-quality activated sludge metagenome-assembled genomes encoding full-length rRNA genes using long-read sequencing.</title>
        <authorList>
            <person name="Singleton C.M."/>
            <person name="Petriglieri F."/>
            <person name="Kristensen J.M."/>
            <person name="Kirkegaard R.H."/>
            <person name="Michaelsen T.Y."/>
            <person name="Andersen M.H."/>
            <person name="Karst S.M."/>
            <person name="Dueholm M.S."/>
            <person name="Nielsen P.H."/>
            <person name="Albertsen M."/>
        </authorList>
    </citation>
    <scope>NUCLEOTIDE SEQUENCE [LARGE SCALE GENOMIC DNA]</scope>
    <source>
        <strain evidence="1">Ribe_18-Q3-R11-54_MAXAC.273</strain>
    </source>
</reference>
<comment type="caution">
    <text evidence="1">The sequence shown here is derived from an EMBL/GenBank/DDBJ whole genome shotgun (WGS) entry which is preliminary data.</text>
</comment>
<dbReference type="EMBL" id="JADKGY010000001">
    <property type="protein sequence ID" value="MBK9980970.1"/>
    <property type="molecule type" value="Genomic_DNA"/>
</dbReference>
<evidence type="ECO:0000313" key="1">
    <source>
        <dbReference type="EMBL" id="MBK9980970.1"/>
    </source>
</evidence>
<accession>A0A9D7SPQ4</accession>
<evidence type="ECO:0000313" key="2">
    <source>
        <dbReference type="Proteomes" id="UP000808337"/>
    </source>
</evidence>
<dbReference type="Proteomes" id="UP000808337">
    <property type="component" value="Unassembled WGS sequence"/>
</dbReference>
<name>A0A9D7SPQ4_9BACT</name>
<sequence>MTTKQLISEINKVLDQVPDSALSNILSYLNSLKGKSEEEVKRASHLSKILEEDKRLLERLAK</sequence>
<dbReference type="AlphaFoldDB" id="A0A9D7SPQ4"/>
<organism evidence="1 2">
    <name type="scientific">Candidatus Opimibacter skivensis</name>
    <dbReference type="NCBI Taxonomy" id="2982028"/>
    <lineage>
        <taxon>Bacteria</taxon>
        <taxon>Pseudomonadati</taxon>
        <taxon>Bacteroidota</taxon>
        <taxon>Saprospiria</taxon>
        <taxon>Saprospirales</taxon>
        <taxon>Saprospiraceae</taxon>
        <taxon>Candidatus Opimibacter</taxon>
    </lineage>
</organism>
<protein>
    <submittedName>
        <fullName evidence="1">Uncharacterized protein</fullName>
    </submittedName>
</protein>
<proteinExistence type="predicted"/>